<evidence type="ECO:0000256" key="2">
    <source>
        <dbReference type="ARBA" id="ARBA00022695"/>
    </source>
</evidence>
<feature type="region of interest" description="Disordered" evidence="3">
    <location>
        <begin position="1"/>
        <end position="20"/>
    </location>
</feature>
<dbReference type="PANTHER" id="PTHR32125">
    <property type="entry name" value="2-C-METHYL-D-ERYTHRITOL 4-PHOSPHATE CYTIDYLYLTRANSFERASE, CHLOROPLASTIC"/>
    <property type="match status" value="1"/>
</dbReference>
<dbReference type="Proteomes" id="UP000732378">
    <property type="component" value="Unassembled WGS sequence"/>
</dbReference>
<reference evidence="4 5" key="1">
    <citation type="submission" date="2021-01" db="EMBL/GenBank/DDBJ databases">
        <title>Sequencing the genomes of 1000 actinobacteria strains.</title>
        <authorList>
            <person name="Klenk H.-P."/>
        </authorList>
    </citation>
    <scope>NUCLEOTIDE SEQUENCE [LARGE SCALE GENOMIC DNA]</scope>
    <source>
        <strain evidence="4 5">DSM 18239</strain>
    </source>
</reference>
<dbReference type="InterPro" id="IPR029044">
    <property type="entry name" value="Nucleotide-diphossugar_trans"/>
</dbReference>
<dbReference type="Pfam" id="PF01128">
    <property type="entry name" value="IspD"/>
    <property type="match status" value="1"/>
</dbReference>
<comment type="caution">
    <text evidence="4">The sequence shown here is derived from an EMBL/GenBank/DDBJ whole genome shotgun (WGS) entry which is preliminary data.</text>
</comment>
<feature type="compositionally biased region" description="Pro residues" evidence="3">
    <location>
        <begin position="1"/>
        <end position="14"/>
    </location>
</feature>
<dbReference type="RefSeq" id="WP_307822858.1">
    <property type="nucleotide sequence ID" value="NZ_JACDTV010000012.1"/>
</dbReference>
<keyword evidence="1 4" id="KW-0808">Transferase</keyword>
<feature type="region of interest" description="Disordered" evidence="3">
    <location>
        <begin position="89"/>
        <end position="125"/>
    </location>
</feature>
<proteinExistence type="predicted"/>
<evidence type="ECO:0000313" key="4">
    <source>
        <dbReference type="EMBL" id="MBM7507556.1"/>
    </source>
</evidence>
<evidence type="ECO:0000256" key="3">
    <source>
        <dbReference type="SAM" id="MobiDB-lite"/>
    </source>
</evidence>
<gene>
    <name evidence="4" type="ORF">JOE61_001370</name>
</gene>
<keyword evidence="5" id="KW-1185">Reference proteome</keyword>
<accession>A0ABS2M8R7</accession>
<dbReference type="InterPro" id="IPR018294">
    <property type="entry name" value="ISPD_synthase_CS"/>
</dbReference>
<evidence type="ECO:0000256" key="1">
    <source>
        <dbReference type="ARBA" id="ARBA00022679"/>
    </source>
</evidence>
<dbReference type="PANTHER" id="PTHR32125:SF4">
    <property type="entry name" value="2-C-METHYL-D-ERYTHRITOL 4-PHOSPHATE CYTIDYLYLTRANSFERASE, CHLOROPLASTIC"/>
    <property type="match status" value="1"/>
</dbReference>
<dbReference type="SUPFAM" id="SSF53448">
    <property type="entry name" value="Nucleotide-diphospho-sugar transferases"/>
    <property type="match status" value="1"/>
</dbReference>
<dbReference type="PROSITE" id="PS01295">
    <property type="entry name" value="ISPD"/>
    <property type="match status" value="1"/>
</dbReference>
<evidence type="ECO:0000313" key="5">
    <source>
        <dbReference type="Proteomes" id="UP000732378"/>
    </source>
</evidence>
<dbReference type="Gene3D" id="3.90.550.10">
    <property type="entry name" value="Spore Coat Polysaccharide Biosynthesis Protein SpsA, Chain A"/>
    <property type="match status" value="1"/>
</dbReference>
<sequence>MPDQPTSPAPPPAETPAHETGSVSVVVLGAGSGSRVGAGVNKVLLPLAGRPVLAWSVLAALRTPGVARVLVVAHPDELDEVAEALAPHLPADSADSTGGTGSTDGAGGGEGPGAPEVGLVAGGPTRHASESRALRALVADVEAGRTDVVVVHDGARPLAPVALFAAVVEAARARGGALPGAPVTGVLTRALQPVPSALVGVQTPQAFRAGPLLAAYRRADDDGFEGTDTAACFARYADLPVVAVASGPANLKVTWPEDLALAEELLGLSGR</sequence>
<dbReference type="GO" id="GO:0050518">
    <property type="term" value="F:2-C-methyl-D-erythritol 4-phosphate cytidylyltransferase activity"/>
    <property type="evidence" value="ECO:0007669"/>
    <property type="project" value="UniProtKB-EC"/>
</dbReference>
<name>A0ABS2M8R7_9ACTN</name>
<dbReference type="EC" id="2.7.7.60" evidence="4"/>
<organism evidence="4 5">
    <name type="scientific">Nocardioides salarius</name>
    <dbReference type="NCBI Taxonomy" id="374513"/>
    <lineage>
        <taxon>Bacteria</taxon>
        <taxon>Bacillati</taxon>
        <taxon>Actinomycetota</taxon>
        <taxon>Actinomycetes</taxon>
        <taxon>Propionibacteriales</taxon>
        <taxon>Nocardioidaceae</taxon>
        <taxon>Nocardioides</taxon>
    </lineage>
</organism>
<keyword evidence="2 4" id="KW-0548">Nucleotidyltransferase</keyword>
<feature type="compositionally biased region" description="Gly residues" evidence="3">
    <location>
        <begin position="98"/>
        <end position="112"/>
    </location>
</feature>
<dbReference type="EMBL" id="JAFBBZ010000001">
    <property type="protein sequence ID" value="MBM7507556.1"/>
    <property type="molecule type" value="Genomic_DNA"/>
</dbReference>
<protein>
    <submittedName>
        <fullName evidence="4">2-C-methyl-D-erythritol 4-phosphate cytidylyltransferase</fullName>
        <ecNumber evidence="4">2.7.7.60</ecNumber>
    </submittedName>
</protein>
<dbReference type="InterPro" id="IPR034683">
    <property type="entry name" value="IspD/TarI"/>
</dbReference>
<dbReference type="InterPro" id="IPR050088">
    <property type="entry name" value="IspD/TarI_cytidylyltransf_bact"/>
</dbReference>